<evidence type="ECO:0000313" key="1">
    <source>
        <dbReference type="EMBL" id="KCY22296.1"/>
    </source>
</evidence>
<proteinExistence type="predicted"/>
<sequence>MTMTNEQIEMEINNLKSQLSQKADVATVNSLAGRVTNVENTNASQSTSISSLSSRMNNAEGVNVTQGNSINSLNSRVTMLENKVG</sequence>
<protein>
    <submittedName>
        <fullName evidence="1">Uncharacterized protein</fullName>
    </submittedName>
</protein>
<gene>
    <name evidence="1" type="ORF">J596_0337</name>
</gene>
<dbReference type="Proteomes" id="UP000027327">
    <property type="component" value="Unassembled WGS sequence"/>
</dbReference>
<organism evidence="1 2">
    <name type="scientific">Acinetobacter baumannii 21072</name>
    <dbReference type="NCBI Taxonomy" id="1310697"/>
    <lineage>
        <taxon>Bacteria</taxon>
        <taxon>Pseudomonadati</taxon>
        <taxon>Pseudomonadota</taxon>
        <taxon>Gammaproteobacteria</taxon>
        <taxon>Moraxellales</taxon>
        <taxon>Moraxellaceae</taxon>
        <taxon>Acinetobacter</taxon>
        <taxon>Acinetobacter calcoaceticus/baumannii complex</taxon>
    </lineage>
</organism>
<comment type="caution">
    <text evidence="1">The sequence shown here is derived from an EMBL/GenBank/DDBJ whole genome shotgun (WGS) entry which is preliminary data.</text>
</comment>
<name>A0A062ITY8_ACIBA</name>
<dbReference type="Gene3D" id="1.20.5.340">
    <property type="match status" value="1"/>
</dbReference>
<dbReference type="AlphaFoldDB" id="A0A062ITY8"/>
<dbReference type="RefSeq" id="WP_000178935.1">
    <property type="nucleotide sequence ID" value="NZ_JMOD01000004.1"/>
</dbReference>
<dbReference type="PATRIC" id="fig|1310697.3.peg.314"/>
<evidence type="ECO:0000313" key="2">
    <source>
        <dbReference type="Proteomes" id="UP000027327"/>
    </source>
</evidence>
<dbReference type="EMBL" id="JMOD01000004">
    <property type="protein sequence ID" value="KCY22296.1"/>
    <property type="molecule type" value="Genomic_DNA"/>
</dbReference>
<accession>A0A062ITY8</accession>
<reference evidence="1 2" key="1">
    <citation type="submission" date="2014-04" db="EMBL/GenBank/DDBJ databases">
        <title>Comparative genomics and transcriptomics to identify genetic mechanisms underlying the emergence of carbapenem resistant Acinetobacter baumannii (CRAb).</title>
        <authorList>
            <person name="Harris A.D."/>
            <person name="Johnson K.J."/>
            <person name="George J."/>
            <person name="Nadendla S."/>
            <person name="Daugherty S.C."/>
            <person name="Parankush S."/>
            <person name="Sadzewicz L."/>
            <person name="Tallon L."/>
            <person name="Sengamalay N."/>
            <person name="Hazen T.H."/>
            <person name="Rasko D.A."/>
        </authorList>
    </citation>
    <scope>NUCLEOTIDE SEQUENCE [LARGE SCALE GENOMIC DNA]</scope>
    <source>
        <strain evidence="1 2">21072</strain>
    </source>
</reference>